<dbReference type="EMBL" id="KF669656">
    <property type="protein sequence ID" value="AGY47985.1"/>
    <property type="molecule type" value="Genomic_DNA"/>
</dbReference>
<evidence type="ECO:0000313" key="2">
    <source>
        <dbReference type="Proteomes" id="UP000017654"/>
    </source>
</evidence>
<dbReference type="CDD" id="cd01029">
    <property type="entry name" value="TOPRIM_primases"/>
    <property type="match status" value="1"/>
</dbReference>
<dbReference type="Proteomes" id="UP000017654">
    <property type="component" value="Segment"/>
</dbReference>
<gene>
    <name evidence="1" type="ORF">Petty_13</name>
</gene>
<dbReference type="RefSeq" id="YP_009006510.1">
    <property type="nucleotide sequence ID" value="NC_023570.1"/>
</dbReference>
<reference evidence="1 2" key="1">
    <citation type="journal article" date="2013" name="Genome Announc.">
        <title>Complete Genome of Acinetobacter baumannii Podophage Petty.</title>
        <authorList>
            <person name="Mumm I.P."/>
            <person name="Wood T.L."/>
            <person name="Chamakura K.R."/>
            <person name="Kuty Everett G.F."/>
        </authorList>
    </citation>
    <scope>NUCLEOTIDE SEQUENCE [LARGE SCALE GENOMIC DNA]</scope>
</reference>
<protein>
    <submittedName>
        <fullName evidence="1">DNA primase</fullName>
    </submittedName>
</protein>
<dbReference type="Gene3D" id="3.40.1360.10">
    <property type="match status" value="1"/>
</dbReference>
<evidence type="ECO:0000313" key="1">
    <source>
        <dbReference type="EMBL" id="AGY47985.1"/>
    </source>
</evidence>
<name>U5PVI6_9CAUD</name>
<sequence>MHQSEWLDEAKKVSVGQHRRVYHGAERRPNLVVWNNEESWSAYCHACGTGGKVWKKSLQRVEVEAPVYRKYLNLKQCVTLPVLAQQYPSKYAAMVVLLHNKHMSTALLQRYKPLYNLEDDRIVLRFNGVHMGRDCTDRSHAKWLHYHHDNPVGFVYLQSKNTYRTREPVVMTEDVFSAIKINHYTGLSTLCCLGVKISDELIEFILDCHAASRTRTHFSTGVPIYPIVCFDGDDAGDRGRLAARDRFGIRGIAFDEVRVPDGLDPKDLRHNELVELFKHIGDT</sequence>
<dbReference type="GeneID" id="18503451"/>
<dbReference type="OrthoDB" id="5323at10239"/>
<dbReference type="InterPro" id="IPR034154">
    <property type="entry name" value="TOPRIM_DnaG/twinkle"/>
</dbReference>
<organism evidence="1 2">
    <name type="scientific">Acinetobacter phage Petty</name>
    <dbReference type="NCBI Taxonomy" id="1406779"/>
    <lineage>
        <taxon>Viruses</taxon>
        <taxon>Duplodnaviria</taxon>
        <taxon>Heunggongvirae</taxon>
        <taxon>Uroviricota</taxon>
        <taxon>Caudoviricetes</taxon>
        <taxon>Autographivirales</taxon>
        <taxon>Autoscriptoviridae</taxon>
        <taxon>Beijerinckvirinae</taxon>
        <taxon>Pettyvirus</taxon>
        <taxon>Pettyvirus petty</taxon>
    </lineage>
</organism>
<keyword evidence="2" id="KW-1185">Reference proteome</keyword>
<proteinExistence type="predicted"/>
<accession>U5PVI6</accession>
<dbReference type="SUPFAM" id="SSF56731">
    <property type="entry name" value="DNA primase core"/>
    <property type="match status" value="1"/>
</dbReference>
<dbReference type="KEGG" id="vg:18503451"/>